<dbReference type="NCBIfam" id="TIGR01972">
    <property type="entry name" value="NDH_I_M"/>
    <property type="match status" value="1"/>
</dbReference>
<feature type="transmembrane region" description="Helical" evidence="10">
    <location>
        <begin position="115"/>
        <end position="132"/>
    </location>
</feature>
<organism evidence="12 13">
    <name type="scientific">Candidatus Providencia siddallii</name>
    <dbReference type="NCBI Taxonomy" id="1715285"/>
    <lineage>
        <taxon>Bacteria</taxon>
        <taxon>Pseudomonadati</taxon>
        <taxon>Pseudomonadota</taxon>
        <taxon>Gammaproteobacteria</taxon>
        <taxon>Enterobacterales</taxon>
        <taxon>Morganellaceae</taxon>
        <taxon>Providencia</taxon>
    </lineage>
</organism>
<feature type="transmembrane region" description="Helical" evidence="10">
    <location>
        <begin position="79"/>
        <end position="103"/>
    </location>
</feature>
<accession>A0ABP1CGM1</accession>
<protein>
    <recommendedName>
        <fullName evidence="3">NADH-quinone oxidoreductase subunit M</fullName>
    </recommendedName>
    <alternativeName>
        <fullName evidence="7">NADH dehydrogenase I subunit M</fullName>
    </alternativeName>
    <alternativeName>
        <fullName evidence="8">NDH-1 subunit M</fullName>
    </alternativeName>
</protein>
<dbReference type="Proteomes" id="UP001497533">
    <property type="component" value="Chromosome"/>
</dbReference>
<comment type="similarity">
    <text evidence="2">Belongs to the complex I subunit 4 family.</text>
</comment>
<dbReference type="PANTHER" id="PTHR43507">
    <property type="entry name" value="NADH-UBIQUINONE OXIDOREDUCTASE CHAIN 4"/>
    <property type="match status" value="1"/>
</dbReference>
<feature type="domain" description="NADH:quinone oxidoreductase/Mrp antiporter transmembrane" evidence="11">
    <location>
        <begin position="133"/>
        <end position="431"/>
    </location>
</feature>
<evidence type="ECO:0000256" key="7">
    <source>
        <dbReference type="ARBA" id="ARBA00031584"/>
    </source>
</evidence>
<feature type="transmembrane region" description="Helical" evidence="10">
    <location>
        <begin position="174"/>
        <end position="197"/>
    </location>
</feature>
<feature type="transmembrane region" description="Helical" evidence="10">
    <location>
        <begin position="383"/>
        <end position="406"/>
    </location>
</feature>
<evidence type="ECO:0000256" key="9">
    <source>
        <dbReference type="RuleBase" id="RU000320"/>
    </source>
</evidence>
<feature type="transmembrane region" description="Helical" evidence="10">
    <location>
        <begin position="259"/>
        <end position="279"/>
    </location>
</feature>
<gene>
    <name evidence="12" type="primary">nuoM</name>
    <name evidence="12" type="ORF">PRHACTZTBTEA_159</name>
</gene>
<feature type="transmembrane region" description="Helical" evidence="10">
    <location>
        <begin position="217"/>
        <end position="238"/>
    </location>
</feature>
<evidence type="ECO:0000256" key="3">
    <source>
        <dbReference type="ARBA" id="ARBA00019906"/>
    </source>
</evidence>
<evidence type="ECO:0000256" key="10">
    <source>
        <dbReference type="SAM" id="Phobius"/>
    </source>
</evidence>
<keyword evidence="4 9" id="KW-0812">Transmembrane</keyword>
<evidence type="ECO:0000259" key="11">
    <source>
        <dbReference type="Pfam" id="PF00361"/>
    </source>
</evidence>
<dbReference type="RefSeq" id="WP_341765144.1">
    <property type="nucleotide sequence ID" value="NZ_OZ034688.1"/>
</dbReference>
<dbReference type="PANTHER" id="PTHR43507:SF1">
    <property type="entry name" value="NADH-UBIQUINONE OXIDOREDUCTASE CHAIN 4"/>
    <property type="match status" value="1"/>
</dbReference>
<dbReference type="InterPro" id="IPR001750">
    <property type="entry name" value="ND/Mrp_TM"/>
</dbReference>
<keyword evidence="13" id="KW-1185">Reference proteome</keyword>
<evidence type="ECO:0000313" key="13">
    <source>
        <dbReference type="Proteomes" id="UP001497533"/>
    </source>
</evidence>
<feature type="transmembrane region" description="Helical" evidence="10">
    <location>
        <begin position="314"/>
        <end position="336"/>
    </location>
</feature>
<evidence type="ECO:0000256" key="2">
    <source>
        <dbReference type="ARBA" id="ARBA00009025"/>
    </source>
</evidence>
<keyword evidence="5 10" id="KW-1133">Transmembrane helix</keyword>
<comment type="subcellular location">
    <subcellularLocation>
        <location evidence="1">Endomembrane system</location>
        <topology evidence="1">Multi-pass membrane protein</topology>
    </subcellularLocation>
    <subcellularLocation>
        <location evidence="9">Membrane</location>
        <topology evidence="9">Multi-pass membrane protein</topology>
    </subcellularLocation>
</comment>
<dbReference type="PRINTS" id="PR01437">
    <property type="entry name" value="NUOXDRDTASE4"/>
</dbReference>
<dbReference type="EMBL" id="OZ034688">
    <property type="protein sequence ID" value="CAL1329090.1"/>
    <property type="molecule type" value="Genomic_DNA"/>
</dbReference>
<name>A0ABP1CGM1_9GAMM</name>
<feature type="transmembrane region" description="Helical" evidence="10">
    <location>
        <begin position="459"/>
        <end position="479"/>
    </location>
</feature>
<feature type="transmembrane region" description="Helical" evidence="10">
    <location>
        <begin position="418"/>
        <end position="438"/>
    </location>
</feature>
<dbReference type="InterPro" id="IPR003918">
    <property type="entry name" value="NADH_UbQ_OxRdtase"/>
</dbReference>
<evidence type="ECO:0000256" key="4">
    <source>
        <dbReference type="ARBA" id="ARBA00022692"/>
    </source>
</evidence>
<dbReference type="NCBIfam" id="NF004498">
    <property type="entry name" value="PRK05846.1-1"/>
    <property type="match status" value="1"/>
</dbReference>
<reference evidence="12" key="1">
    <citation type="submission" date="2024-04" db="EMBL/GenBank/DDBJ databases">
        <authorList>
            <person name="Manzano-Marin A."/>
            <person name="Manzano-Marin A."/>
            <person name="Alejandro Manzano Marin A."/>
        </authorList>
    </citation>
    <scope>NUCLEOTIDE SEQUENCE [LARGE SCALE GENOMIC DNA]</scope>
    <source>
        <strain evidence="12">TABTEA</strain>
    </source>
</reference>
<feature type="transmembrane region" description="Helical" evidence="10">
    <location>
        <begin position="342"/>
        <end position="363"/>
    </location>
</feature>
<dbReference type="Pfam" id="PF00361">
    <property type="entry name" value="Proton_antipo_M"/>
    <property type="match status" value="1"/>
</dbReference>
<evidence type="ECO:0000256" key="5">
    <source>
        <dbReference type="ARBA" id="ARBA00022989"/>
    </source>
</evidence>
<sequence length="502" mass="57403">MILVNLLLICFFGGLLSWQVGIFNRNISRWVSIISTILLFIFSIHLLYKNNFILFNLNKTQKWKEIFFLNWIPSLGINIHFAVDGLSILMIILTSIASIFAVLSSWNENKKNQGFYYFNLMWITTGIIGVFISVDLFLFFFFWEMMLIPMYFIIINFKNKDLKDKKNINVAMKFFIYTQMSGFIMLLSIVGLVLAHFKTSGILTFNYNDLLNTKMSSTLSFILMLGFFIAFAVKMPLIPFHGWMPDIQEYSPKSGSFDILGIMLKTGAYGMFRFILPLFPKSSDLFAPIVMVIGTISIFYGAILAFRQNNIKRLIAYGNLSHMGFIVIAIFSNSILAYQGAVIQMIANSLSGIGLIIISGLLYDRIKTSDIQMMGGLWKHIKWLPVLTLFFSVANFGIPGTANFIGEFMILFGNFKQFTFLTCIIAFGIIFTSIYSLCMMQQIYYGVSKLKIEVKKLSIREFSMLLILAILIFIIGFYVQPIIDISISSLKTLYNLHSFLLN</sequence>
<evidence type="ECO:0000256" key="8">
    <source>
        <dbReference type="ARBA" id="ARBA00032798"/>
    </source>
</evidence>
<feature type="transmembrane region" description="Helical" evidence="10">
    <location>
        <begin position="138"/>
        <end position="154"/>
    </location>
</feature>
<keyword evidence="6 10" id="KW-0472">Membrane</keyword>
<evidence type="ECO:0000313" key="12">
    <source>
        <dbReference type="EMBL" id="CAL1329090.1"/>
    </source>
</evidence>
<dbReference type="InterPro" id="IPR010227">
    <property type="entry name" value="NADH_Q_OxRdtase_chainM/4"/>
</dbReference>
<feature type="transmembrane region" description="Helical" evidence="10">
    <location>
        <begin position="30"/>
        <end position="48"/>
    </location>
</feature>
<proteinExistence type="inferred from homology"/>
<feature type="transmembrane region" description="Helical" evidence="10">
    <location>
        <begin position="6"/>
        <end position="23"/>
    </location>
</feature>
<feature type="transmembrane region" description="Helical" evidence="10">
    <location>
        <begin position="285"/>
        <end position="307"/>
    </location>
</feature>
<evidence type="ECO:0000256" key="1">
    <source>
        <dbReference type="ARBA" id="ARBA00004127"/>
    </source>
</evidence>
<evidence type="ECO:0000256" key="6">
    <source>
        <dbReference type="ARBA" id="ARBA00023136"/>
    </source>
</evidence>